<keyword evidence="3" id="KW-1185">Reference proteome</keyword>
<dbReference type="InterPro" id="IPR006385">
    <property type="entry name" value="HAD_hydro_SerB1"/>
</dbReference>
<feature type="region of interest" description="Disordered" evidence="1">
    <location>
        <begin position="64"/>
        <end position="96"/>
    </location>
</feature>
<dbReference type="NCBIfam" id="TIGR01490">
    <property type="entry name" value="HAD-SF-IB-hyp1"/>
    <property type="match status" value="1"/>
</dbReference>
<dbReference type="SUPFAM" id="SSF56784">
    <property type="entry name" value="HAD-like"/>
    <property type="match status" value="1"/>
</dbReference>
<dbReference type="InterPro" id="IPR036412">
    <property type="entry name" value="HAD-like_sf"/>
</dbReference>
<keyword evidence="2" id="KW-0378">Hydrolase</keyword>
<dbReference type="AlphaFoldDB" id="A0A858R8V0"/>
<dbReference type="Proteomes" id="UP000501891">
    <property type="component" value="Chromosome"/>
</dbReference>
<dbReference type="KEGG" id="acru:HHL28_12520"/>
<proteinExistence type="predicted"/>
<dbReference type="GO" id="GO:0016787">
    <property type="term" value="F:hydrolase activity"/>
    <property type="evidence" value="ECO:0007669"/>
    <property type="project" value="UniProtKB-KW"/>
</dbReference>
<dbReference type="Pfam" id="PF12710">
    <property type="entry name" value="HAD"/>
    <property type="match status" value="1"/>
</dbReference>
<dbReference type="InterPro" id="IPR023214">
    <property type="entry name" value="HAD_sf"/>
</dbReference>
<evidence type="ECO:0000313" key="3">
    <source>
        <dbReference type="Proteomes" id="UP000501891"/>
    </source>
</evidence>
<organism evidence="2 3">
    <name type="scientific">Aerophototrophica crusticola</name>
    <dbReference type="NCBI Taxonomy" id="1709002"/>
    <lineage>
        <taxon>Bacteria</taxon>
        <taxon>Pseudomonadati</taxon>
        <taxon>Pseudomonadota</taxon>
        <taxon>Alphaproteobacteria</taxon>
        <taxon>Rhodospirillales</taxon>
        <taxon>Rhodospirillaceae</taxon>
        <taxon>Aerophototrophica</taxon>
    </lineage>
</organism>
<dbReference type="Gene3D" id="1.20.1440.100">
    <property type="entry name" value="SG protein - dephosphorylation function"/>
    <property type="match status" value="1"/>
</dbReference>
<protein>
    <submittedName>
        <fullName evidence="2">HAD-IB family hydrolase</fullName>
    </submittedName>
</protein>
<evidence type="ECO:0000256" key="1">
    <source>
        <dbReference type="SAM" id="MobiDB-lite"/>
    </source>
</evidence>
<evidence type="ECO:0000313" key="2">
    <source>
        <dbReference type="EMBL" id="QJE73807.1"/>
    </source>
</evidence>
<reference evidence="2" key="1">
    <citation type="submission" date="2020-04" db="EMBL/GenBank/DDBJ databases">
        <title>A desert anoxygenic phototrophic bacterium fixes CO2 using RubisCO under aerobic conditions.</title>
        <authorList>
            <person name="Tang K."/>
        </authorList>
    </citation>
    <scope>NUCLEOTIDE SEQUENCE [LARGE SCALE GENOMIC DNA]</scope>
    <source>
        <strain evidence="2">MIMtkB3</strain>
    </source>
</reference>
<gene>
    <name evidence="2" type="ORF">HHL28_12520</name>
</gene>
<dbReference type="Gene3D" id="3.40.50.1000">
    <property type="entry name" value="HAD superfamily/HAD-like"/>
    <property type="match status" value="1"/>
</dbReference>
<dbReference type="NCBIfam" id="TIGR01488">
    <property type="entry name" value="HAD-SF-IB"/>
    <property type="match status" value="1"/>
</dbReference>
<feature type="compositionally biased region" description="Gly residues" evidence="1">
    <location>
        <begin position="67"/>
        <end position="79"/>
    </location>
</feature>
<name>A0A858R8V0_9PROT</name>
<sequence>MGEDLPAKLLRGKRRGGYFHADRAPWGLSRRAGPFLSEARPVRPCRQPGRQRRADLRHLLWRPLGAGREGGPAGPGGPALAGRHPRPGGRGAGAHGVELPGRLPGPCRAAADPEAPAPEAVRARGQRQLGVPGGADPAGLLRRVRPLLRHAGNHAPDGPRHRAGRLGRGGAAPAGPAVSRGIAIFDFDGTLVQGDSLVPFVERLVGRRRARTAFLLSVQRALRQAARRPGPGFDIRTAVKTGFLARTLKGVPVSKAQDAATGLKPWLRWHPPLLDTLRRHADKGDRVVVATGALALYMPALLDGLPVDALLATELECKDGVLTGHLSGGNCVREEKARRVTAYLAEHGPFTGTWGYGNRPSDLPFLALMQHPTVVKTVRRR</sequence>
<dbReference type="EMBL" id="CP051775">
    <property type="protein sequence ID" value="QJE73807.1"/>
    <property type="molecule type" value="Genomic_DNA"/>
</dbReference>
<accession>A0A858R8V0</accession>